<evidence type="ECO:0000313" key="4">
    <source>
        <dbReference type="Proteomes" id="UP000598146"/>
    </source>
</evidence>
<evidence type="ECO:0000256" key="1">
    <source>
        <dbReference type="SAM" id="SignalP"/>
    </source>
</evidence>
<feature type="chain" id="PRO_5037081329" evidence="1">
    <location>
        <begin position="18"/>
        <end position="170"/>
    </location>
</feature>
<dbReference type="AlphaFoldDB" id="A0A931CF48"/>
<accession>A0A931CF48</accession>
<evidence type="ECO:0000259" key="2">
    <source>
        <dbReference type="Pfam" id="PF13628"/>
    </source>
</evidence>
<evidence type="ECO:0000313" key="3">
    <source>
        <dbReference type="EMBL" id="MBG0568974.1"/>
    </source>
</evidence>
<dbReference type="Proteomes" id="UP000598146">
    <property type="component" value="Unassembled WGS sequence"/>
</dbReference>
<dbReference type="Pfam" id="PF13628">
    <property type="entry name" value="DUF4142"/>
    <property type="match status" value="1"/>
</dbReference>
<feature type="domain" description="DUF4142" evidence="2">
    <location>
        <begin position="26"/>
        <end position="155"/>
    </location>
</feature>
<sequence>MSLIAALVVAPATAASAVEARPIGPDADFLIAAHQANLTQMKAGRYAARKAGSATVRDLGRQFATYHRKLDGAVRKAARSLDVRLPSSPNSEQLTLLRQYRAAPAAEFDTLFVDSQLLAHRRAIKLGQIVLATGTEAVVRDLVTAVVPVARKHAAALAVARKQIGGAAEQ</sequence>
<name>A0A931CF48_9ACTN</name>
<organism evidence="3 4">
    <name type="scientific">Actinoplanes aureus</name>
    <dbReference type="NCBI Taxonomy" id="2792083"/>
    <lineage>
        <taxon>Bacteria</taxon>
        <taxon>Bacillati</taxon>
        <taxon>Actinomycetota</taxon>
        <taxon>Actinomycetes</taxon>
        <taxon>Micromonosporales</taxon>
        <taxon>Micromonosporaceae</taxon>
        <taxon>Actinoplanes</taxon>
    </lineage>
</organism>
<dbReference type="InterPro" id="IPR025419">
    <property type="entry name" value="DUF4142"/>
</dbReference>
<protein>
    <submittedName>
        <fullName evidence="3">DUF4142 domain-containing protein</fullName>
    </submittedName>
</protein>
<gene>
    <name evidence="3" type="ORF">I4J89_46935</name>
</gene>
<dbReference type="Gene3D" id="1.20.1260.10">
    <property type="match status" value="1"/>
</dbReference>
<reference evidence="3" key="1">
    <citation type="submission" date="2020-11" db="EMBL/GenBank/DDBJ databases">
        <title>Isolation and identification of active actinomycetes.</title>
        <authorList>
            <person name="Sun X."/>
        </authorList>
    </citation>
    <scope>NUCLEOTIDE SEQUENCE</scope>
    <source>
        <strain evidence="3">NEAU-A11</strain>
    </source>
</reference>
<dbReference type="InterPro" id="IPR012347">
    <property type="entry name" value="Ferritin-like"/>
</dbReference>
<dbReference type="RefSeq" id="WP_196420742.1">
    <property type="nucleotide sequence ID" value="NZ_JADQTO010000049.1"/>
</dbReference>
<dbReference type="EMBL" id="JADQTO010000049">
    <property type="protein sequence ID" value="MBG0568974.1"/>
    <property type="molecule type" value="Genomic_DNA"/>
</dbReference>
<keyword evidence="1" id="KW-0732">Signal</keyword>
<comment type="caution">
    <text evidence="3">The sequence shown here is derived from an EMBL/GenBank/DDBJ whole genome shotgun (WGS) entry which is preliminary data.</text>
</comment>
<keyword evidence="4" id="KW-1185">Reference proteome</keyword>
<proteinExistence type="predicted"/>
<feature type="signal peptide" evidence="1">
    <location>
        <begin position="1"/>
        <end position="17"/>
    </location>
</feature>